<keyword evidence="1" id="KW-0812">Transmembrane</keyword>
<dbReference type="RefSeq" id="WP_039414475.1">
    <property type="nucleotide sequence ID" value="NZ_JWSZ01000008.1"/>
</dbReference>
<dbReference type="InterPro" id="IPR021373">
    <property type="entry name" value="DUF2993"/>
</dbReference>
<evidence type="ECO:0000256" key="1">
    <source>
        <dbReference type="SAM" id="Phobius"/>
    </source>
</evidence>
<evidence type="ECO:0000313" key="3">
    <source>
        <dbReference type="Proteomes" id="UP000031202"/>
    </source>
</evidence>
<evidence type="ECO:0008006" key="4">
    <source>
        <dbReference type="Google" id="ProtNLM"/>
    </source>
</evidence>
<proteinExistence type="predicted"/>
<sequence>MSDQHPTQPLPDPSARWVLSTDAAASAPPRRRGRRWPWLIAVIAVAVLAAGAWFAGEYIARGIVERTIRDQIVSRLDIPAGQHVDVDVRGAVIPQLIGGRLDDVTVSAADVSLGALTGDVEVHAAGVPIRGEAPLTSAAATVRLDQDQVRALLGTVDGFPADAVTVEAPDIVMSTELKAFSLSVPVGVSLTPSASGGDLVLTPRTLRVSGAEVSADVLIDQFGALARTVVRDWNVCVRQYLPAGLTLTAVRVDGGEVVADIAVDPRITVDAALQQKGTCS</sequence>
<name>A0A0B4D229_9MICO</name>
<feature type="transmembrane region" description="Helical" evidence="1">
    <location>
        <begin position="36"/>
        <end position="56"/>
    </location>
</feature>
<keyword evidence="1" id="KW-1133">Transmembrane helix</keyword>
<dbReference type="Pfam" id="PF11209">
    <property type="entry name" value="LmeA"/>
    <property type="match status" value="1"/>
</dbReference>
<organism evidence="2 3">
    <name type="scientific">Microbacterium hominis</name>
    <dbReference type="NCBI Taxonomy" id="162426"/>
    <lineage>
        <taxon>Bacteria</taxon>
        <taxon>Bacillati</taxon>
        <taxon>Actinomycetota</taxon>
        <taxon>Actinomycetes</taxon>
        <taxon>Micrococcales</taxon>
        <taxon>Microbacteriaceae</taxon>
        <taxon>Microbacterium</taxon>
    </lineage>
</organism>
<accession>A0A0B4D229</accession>
<gene>
    <name evidence="2" type="ORF">RM52_06220</name>
</gene>
<reference evidence="2 3" key="1">
    <citation type="submission" date="2014-12" db="EMBL/GenBank/DDBJ databases">
        <title>Genome sequencing of Microbacterium hominis TPW29.</title>
        <authorList>
            <person name="Tan P.W."/>
            <person name="Chan K.-G."/>
        </authorList>
    </citation>
    <scope>NUCLEOTIDE SEQUENCE [LARGE SCALE GENOMIC DNA]</scope>
    <source>
        <strain evidence="2 3">TPW29</strain>
    </source>
</reference>
<dbReference type="AlphaFoldDB" id="A0A0B4D229"/>
<evidence type="ECO:0000313" key="2">
    <source>
        <dbReference type="EMBL" id="KIC58315.1"/>
    </source>
</evidence>
<keyword evidence="1" id="KW-0472">Membrane</keyword>
<dbReference type="Proteomes" id="UP000031202">
    <property type="component" value="Unassembled WGS sequence"/>
</dbReference>
<comment type="caution">
    <text evidence="2">The sequence shown here is derived from an EMBL/GenBank/DDBJ whole genome shotgun (WGS) entry which is preliminary data.</text>
</comment>
<dbReference type="EMBL" id="JWSZ01000008">
    <property type="protein sequence ID" value="KIC58315.1"/>
    <property type="molecule type" value="Genomic_DNA"/>
</dbReference>
<protein>
    <recommendedName>
        <fullName evidence="4">DUF2993 domain-containing protein</fullName>
    </recommendedName>
</protein>